<proteinExistence type="predicted"/>
<evidence type="ECO:0000259" key="2">
    <source>
        <dbReference type="Pfam" id="PF00326"/>
    </source>
</evidence>
<dbReference type="Pfam" id="PF00326">
    <property type="entry name" value="Peptidase_S9"/>
    <property type="match status" value="1"/>
</dbReference>
<dbReference type="Gene3D" id="3.40.50.1820">
    <property type="entry name" value="alpha/beta hydrolase"/>
    <property type="match status" value="1"/>
</dbReference>
<dbReference type="InterPro" id="IPR011042">
    <property type="entry name" value="6-blade_b-propeller_TolB-like"/>
</dbReference>
<dbReference type="Gene3D" id="2.120.10.30">
    <property type="entry name" value="TolB, C-terminal domain"/>
    <property type="match status" value="1"/>
</dbReference>
<organism evidence="3 4">
    <name type="scientific">Paracoccus alkanivorans</name>
    <dbReference type="NCBI Taxonomy" id="2116655"/>
    <lineage>
        <taxon>Bacteria</taxon>
        <taxon>Pseudomonadati</taxon>
        <taxon>Pseudomonadota</taxon>
        <taxon>Alphaproteobacteria</taxon>
        <taxon>Rhodobacterales</taxon>
        <taxon>Paracoccaceae</taxon>
        <taxon>Paracoccus</taxon>
    </lineage>
</organism>
<dbReference type="GO" id="GO:0004252">
    <property type="term" value="F:serine-type endopeptidase activity"/>
    <property type="evidence" value="ECO:0007669"/>
    <property type="project" value="TreeGrafter"/>
</dbReference>
<keyword evidence="4" id="KW-1185">Reference proteome</keyword>
<evidence type="ECO:0000313" key="4">
    <source>
        <dbReference type="Proteomes" id="UP000273516"/>
    </source>
</evidence>
<gene>
    <name evidence="3" type="ORF">C9E81_21675</name>
</gene>
<dbReference type="RefSeq" id="WP_122114450.1">
    <property type="nucleotide sequence ID" value="NZ_QOKZ01000017.1"/>
</dbReference>
<dbReference type="InterPro" id="IPR029058">
    <property type="entry name" value="AB_hydrolase_fold"/>
</dbReference>
<sequence>MTVPGLSLSPSMSDFMSIREAGNETVSADGALVAYLSNETGLNQIWIRPAVDGRPDGPARQLTDLPERVTALAFAPKGRDLVFTTDCGMDERHQIWLIPEASGMPRPLTQAPERVHVWGCWSPEADRIAFASNERDAMMMDIHVMVLATGERRCVWRGSGYAEPLAFAADGRLLIRDSQRSMRDQDLLWLNPESGEASPLLLHADPAQYLSVKLDPDGVRAIVLTDQDSDVTRPCLADLAKGELTPLHEVPGWEIDKVAVSPDRDRVACVVNREGVTRIELLDIASGEVADLGAPAMGVASSLSFIEDGKALLMSFAGPTEPSALWTGTLDGDFARVTGLPRAGIAPGMLAAPELHRFDSFDGLSVPYFIYPPAGSRPEGGWPVLFMVHGGPESQWKAGFRPDLNHYLQSGIMVVAPNVRGSSGYGRRYCAADDREKRMDPVRDLIALRDLIAARPDTDAERIGVMGQSYGGFMVLAAMTEAPGKWRCGVDIYGVSNFTTLMLTTGPWRRRLRAAEYGDPVADAELLRELSPINRISRIGKPLLVIHASDDPRVPIEQGEQVHAALRGLGRPVEYLRIEHEGHGFSRLANRCRVFETVASFLSRRL</sequence>
<dbReference type="SUPFAM" id="SSF82171">
    <property type="entry name" value="DPP6 N-terminal domain-like"/>
    <property type="match status" value="1"/>
</dbReference>
<dbReference type="GO" id="GO:0006508">
    <property type="term" value="P:proteolysis"/>
    <property type="evidence" value="ECO:0007669"/>
    <property type="project" value="InterPro"/>
</dbReference>
<reference evidence="3 4" key="1">
    <citation type="submission" date="2018-07" db="EMBL/GenBank/DDBJ databases">
        <authorList>
            <person name="Zhang Y."/>
            <person name="Wang L."/>
            <person name="Ma S."/>
        </authorList>
    </citation>
    <scope>NUCLEOTIDE SEQUENCE [LARGE SCALE GENOMIC DNA]</scope>
    <source>
        <strain evidence="3 4">4-2</strain>
    </source>
</reference>
<comment type="caution">
    <text evidence="3">The sequence shown here is derived from an EMBL/GenBank/DDBJ whole genome shotgun (WGS) entry which is preliminary data.</text>
</comment>
<protein>
    <submittedName>
        <fullName evidence="3">S9 family peptidase</fullName>
    </submittedName>
</protein>
<evidence type="ECO:0000313" key="3">
    <source>
        <dbReference type="EMBL" id="RMC30468.1"/>
    </source>
</evidence>
<dbReference type="PANTHER" id="PTHR42776">
    <property type="entry name" value="SERINE PEPTIDASE S9 FAMILY MEMBER"/>
    <property type="match status" value="1"/>
</dbReference>
<dbReference type="EMBL" id="QOKZ01000017">
    <property type="protein sequence ID" value="RMC30468.1"/>
    <property type="molecule type" value="Genomic_DNA"/>
</dbReference>
<accession>A0A3M0LY87</accession>
<keyword evidence="1" id="KW-0378">Hydrolase</keyword>
<dbReference type="Proteomes" id="UP000273516">
    <property type="component" value="Unassembled WGS sequence"/>
</dbReference>
<dbReference type="OrthoDB" id="1094230at2"/>
<dbReference type="AlphaFoldDB" id="A0A3M0LY87"/>
<dbReference type="Gene3D" id="2.130.10.10">
    <property type="entry name" value="YVTN repeat-like/Quinoprotein amine dehydrogenase"/>
    <property type="match status" value="1"/>
</dbReference>
<name>A0A3M0LY87_9RHOB</name>
<feature type="domain" description="Peptidase S9 prolyl oligopeptidase catalytic" evidence="2">
    <location>
        <begin position="407"/>
        <end position="604"/>
    </location>
</feature>
<dbReference type="InterPro" id="IPR015943">
    <property type="entry name" value="WD40/YVTN_repeat-like_dom_sf"/>
</dbReference>
<evidence type="ECO:0000256" key="1">
    <source>
        <dbReference type="ARBA" id="ARBA00022801"/>
    </source>
</evidence>
<dbReference type="PANTHER" id="PTHR42776:SF27">
    <property type="entry name" value="DIPEPTIDYL PEPTIDASE FAMILY MEMBER 6"/>
    <property type="match status" value="1"/>
</dbReference>
<dbReference type="InterPro" id="IPR001375">
    <property type="entry name" value="Peptidase_S9_cat"/>
</dbReference>
<dbReference type="SUPFAM" id="SSF53474">
    <property type="entry name" value="alpha/beta-Hydrolases"/>
    <property type="match status" value="1"/>
</dbReference>